<keyword evidence="4 7" id="KW-0812">Transmembrane</keyword>
<evidence type="ECO:0000313" key="10">
    <source>
        <dbReference type="Proteomes" id="UP000309992"/>
    </source>
</evidence>
<evidence type="ECO:0000256" key="2">
    <source>
        <dbReference type="ARBA" id="ARBA00022448"/>
    </source>
</evidence>
<reference evidence="9 10" key="1">
    <citation type="journal article" date="2015" name="Antonie Van Leeuwenhoek">
        <title>Prauserella endophytica sp. nov., an endophytic actinobacterium isolated from Tamarix taklamakanensis.</title>
        <authorList>
            <person name="Liu J.M."/>
            <person name="Habden X."/>
            <person name="Guo L."/>
            <person name="Tuo L."/>
            <person name="Jiang Z.K."/>
            <person name="Liu S.W."/>
            <person name="Liu X.F."/>
            <person name="Chen L."/>
            <person name="Li R.F."/>
            <person name="Zhang Y.Q."/>
            <person name="Sun C.H."/>
        </authorList>
    </citation>
    <scope>NUCLEOTIDE SEQUENCE [LARGE SCALE GENOMIC DNA]</scope>
    <source>
        <strain evidence="9 10">CGMCC 4.7182</strain>
    </source>
</reference>
<dbReference type="InterPro" id="IPR000515">
    <property type="entry name" value="MetI-like"/>
</dbReference>
<evidence type="ECO:0000256" key="1">
    <source>
        <dbReference type="ARBA" id="ARBA00004651"/>
    </source>
</evidence>
<evidence type="ECO:0000256" key="6">
    <source>
        <dbReference type="ARBA" id="ARBA00023136"/>
    </source>
</evidence>
<feature type="transmembrane region" description="Helical" evidence="7">
    <location>
        <begin position="237"/>
        <end position="254"/>
    </location>
</feature>
<dbReference type="Gene3D" id="1.10.3720.10">
    <property type="entry name" value="MetI-like"/>
    <property type="match status" value="1"/>
</dbReference>
<protein>
    <submittedName>
        <fullName evidence="9">ABC transporter permease</fullName>
    </submittedName>
</protein>
<dbReference type="CDD" id="cd06261">
    <property type="entry name" value="TM_PBP2"/>
    <property type="match status" value="1"/>
</dbReference>
<dbReference type="InterPro" id="IPR035906">
    <property type="entry name" value="MetI-like_sf"/>
</dbReference>
<feature type="transmembrane region" description="Helical" evidence="7">
    <location>
        <begin position="12"/>
        <end position="32"/>
    </location>
</feature>
<dbReference type="InterPro" id="IPR045621">
    <property type="entry name" value="BPD_transp_1_N"/>
</dbReference>
<feature type="transmembrane region" description="Helical" evidence="7">
    <location>
        <begin position="180"/>
        <end position="197"/>
    </location>
</feature>
<evidence type="ECO:0000256" key="3">
    <source>
        <dbReference type="ARBA" id="ARBA00022475"/>
    </source>
</evidence>
<evidence type="ECO:0000256" key="4">
    <source>
        <dbReference type="ARBA" id="ARBA00022692"/>
    </source>
</evidence>
<comment type="caution">
    <text evidence="9">The sequence shown here is derived from an EMBL/GenBank/DDBJ whole genome shotgun (WGS) entry which is preliminary data.</text>
</comment>
<dbReference type="PANTHER" id="PTHR43163:SF6">
    <property type="entry name" value="DIPEPTIDE TRANSPORT SYSTEM PERMEASE PROTEIN DPPB-RELATED"/>
    <property type="match status" value="1"/>
</dbReference>
<dbReference type="PROSITE" id="PS50928">
    <property type="entry name" value="ABC_TM1"/>
    <property type="match status" value="1"/>
</dbReference>
<dbReference type="Pfam" id="PF19300">
    <property type="entry name" value="BPD_transp_1_N"/>
    <property type="match status" value="1"/>
</dbReference>
<organism evidence="9 10">
    <name type="scientific">Prauserella endophytica</name>
    <dbReference type="NCBI Taxonomy" id="1592324"/>
    <lineage>
        <taxon>Bacteria</taxon>
        <taxon>Bacillati</taxon>
        <taxon>Actinomycetota</taxon>
        <taxon>Actinomycetes</taxon>
        <taxon>Pseudonocardiales</taxon>
        <taxon>Pseudonocardiaceae</taxon>
        <taxon>Prauserella</taxon>
        <taxon>Prauserella coralliicola group</taxon>
    </lineage>
</organism>
<dbReference type="Proteomes" id="UP000309992">
    <property type="component" value="Unassembled WGS sequence"/>
</dbReference>
<gene>
    <name evidence="9" type="ORF">FCN18_16670</name>
</gene>
<comment type="subcellular location">
    <subcellularLocation>
        <location evidence="1 7">Cell membrane</location>
        <topology evidence="1 7">Multi-pass membrane protein</topology>
    </subcellularLocation>
</comment>
<evidence type="ECO:0000259" key="8">
    <source>
        <dbReference type="PROSITE" id="PS50928"/>
    </source>
</evidence>
<evidence type="ECO:0000256" key="5">
    <source>
        <dbReference type="ARBA" id="ARBA00022989"/>
    </source>
</evidence>
<evidence type="ECO:0000256" key="7">
    <source>
        <dbReference type="RuleBase" id="RU363032"/>
    </source>
</evidence>
<dbReference type="PANTHER" id="PTHR43163">
    <property type="entry name" value="DIPEPTIDE TRANSPORT SYSTEM PERMEASE PROTEIN DPPB-RELATED"/>
    <property type="match status" value="1"/>
</dbReference>
<keyword evidence="6 7" id="KW-0472">Membrane</keyword>
<feature type="transmembrane region" description="Helical" evidence="7">
    <location>
        <begin position="285"/>
        <end position="306"/>
    </location>
</feature>
<feature type="domain" description="ABC transmembrane type-1" evidence="8">
    <location>
        <begin position="101"/>
        <end position="310"/>
    </location>
</feature>
<proteinExistence type="inferred from homology"/>
<name>A0ABY2S3Y6_9PSEU</name>
<keyword evidence="2 7" id="KW-0813">Transport</keyword>
<sequence>MNRGRVAWRWLLRRLGATVLTLLIVSVIVFAFTQALPGDPALVHAGADASPERVEQVREELGLDRPLPVQYLSYIGDVVTGDFGVSARDGRPVLDLIAERLPATLELAILSLLVAVLIAVPAGIFAAKGSGRLSGVLTSALTLTGLSVPAFWFAIMLIYVFAVQLQWFNAGGYVPLTVDWQANLALMALPVVATGFRRSAEIARFVRSAVLDVSTADYVRVAEAKGLTGRRIMRRHILPNSMIPVVTVTGLQMAEMLGGLVLTETVFGIPGIGRLIVDSIFARDFVVVQGCLLTAAVLVVVVNTLVDLLYTRLDPRITLEAAGV</sequence>
<feature type="transmembrane region" description="Helical" evidence="7">
    <location>
        <begin position="107"/>
        <end position="127"/>
    </location>
</feature>
<keyword evidence="3" id="KW-1003">Cell membrane</keyword>
<dbReference type="SUPFAM" id="SSF161098">
    <property type="entry name" value="MetI-like"/>
    <property type="match status" value="1"/>
</dbReference>
<feature type="transmembrane region" description="Helical" evidence="7">
    <location>
        <begin position="139"/>
        <end position="160"/>
    </location>
</feature>
<keyword evidence="5 7" id="KW-1133">Transmembrane helix</keyword>
<dbReference type="Pfam" id="PF00528">
    <property type="entry name" value="BPD_transp_1"/>
    <property type="match status" value="1"/>
</dbReference>
<dbReference type="RefSeq" id="WP_112274233.1">
    <property type="nucleotide sequence ID" value="NZ_SWMS01000008.1"/>
</dbReference>
<accession>A0ABY2S3Y6</accession>
<keyword evidence="10" id="KW-1185">Reference proteome</keyword>
<evidence type="ECO:0000313" key="9">
    <source>
        <dbReference type="EMBL" id="TKG70521.1"/>
    </source>
</evidence>
<comment type="similarity">
    <text evidence="7">Belongs to the binding-protein-dependent transport system permease family.</text>
</comment>
<dbReference type="EMBL" id="SWMS01000008">
    <property type="protein sequence ID" value="TKG70521.1"/>
    <property type="molecule type" value="Genomic_DNA"/>
</dbReference>